<dbReference type="InterPro" id="IPR032867">
    <property type="entry name" value="DYW_dom"/>
</dbReference>
<dbReference type="InterPro" id="IPR046848">
    <property type="entry name" value="E_motif"/>
</dbReference>
<feature type="repeat" description="PPR" evidence="3">
    <location>
        <begin position="508"/>
        <end position="542"/>
    </location>
</feature>
<dbReference type="PANTHER" id="PTHR47926:SF436">
    <property type="entry name" value="PENTATRICOPEPTIDE REPEAT-CONTAINING PROTEIN ELI1, CHLOROPLASTIC-LIKE ISOFORM X2"/>
    <property type="match status" value="1"/>
</dbReference>
<dbReference type="FunFam" id="1.25.40.10:FF:000470">
    <property type="entry name" value="Pentatricopeptide repeat-containing protein At5g66520"/>
    <property type="match status" value="1"/>
</dbReference>
<evidence type="ECO:0000313" key="5">
    <source>
        <dbReference type="EMBL" id="PKA50855.1"/>
    </source>
</evidence>
<feature type="repeat" description="PPR" evidence="3">
    <location>
        <begin position="314"/>
        <end position="344"/>
    </location>
</feature>
<organism evidence="5 6">
    <name type="scientific">Apostasia shenzhenica</name>
    <dbReference type="NCBI Taxonomy" id="1088818"/>
    <lineage>
        <taxon>Eukaryota</taxon>
        <taxon>Viridiplantae</taxon>
        <taxon>Streptophyta</taxon>
        <taxon>Embryophyta</taxon>
        <taxon>Tracheophyta</taxon>
        <taxon>Spermatophyta</taxon>
        <taxon>Magnoliopsida</taxon>
        <taxon>Liliopsida</taxon>
        <taxon>Asparagales</taxon>
        <taxon>Orchidaceae</taxon>
        <taxon>Apostasioideae</taxon>
        <taxon>Apostasia</taxon>
    </lineage>
</organism>
<dbReference type="GO" id="GO:0003729">
    <property type="term" value="F:mRNA binding"/>
    <property type="evidence" value="ECO:0007669"/>
    <property type="project" value="UniProtKB-ARBA"/>
</dbReference>
<dbReference type="GO" id="GO:0016787">
    <property type="term" value="F:hydrolase activity"/>
    <property type="evidence" value="ECO:0007669"/>
    <property type="project" value="UniProtKB-KW"/>
</dbReference>
<dbReference type="PROSITE" id="PS51375">
    <property type="entry name" value="PPR"/>
    <property type="match status" value="6"/>
</dbReference>
<feature type="repeat" description="PPR" evidence="3">
    <location>
        <begin position="345"/>
        <end position="379"/>
    </location>
</feature>
<protein>
    <submittedName>
        <fullName evidence="5">Pentatricopeptide repeat-containing protein</fullName>
        <ecNumber evidence="5">3.6.1.-</ecNumber>
    </submittedName>
</protein>
<name>A0A2I0A5N9_9ASPA</name>
<evidence type="ECO:0000259" key="4">
    <source>
        <dbReference type="Pfam" id="PF14432"/>
    </source>
</evidence>
<feature type="repeat" description="PPR" evidence="3">
    <location>
        <begin position="213"/>
        <end position="247"/>
    </location>
</feature>
<comment type="similarity">
    <text evidence="1">Belongs to the PPR family. PCMP-H subfamily.</text>
</comment>
<dbReference type="Pfam" id="PF20431">
    <property type="entry name" value="E_motif"/>
    <property type="match status" value="1"/>
</dbReference>
<dbReference type="NCBIfam" id="TIGR00756">
    <property type="entry name" value="PPR"/>
    <property type="match status" value="8"/>
</dbReference>
<dbReference type="EMBL" id="KZ452015">
    <property type="protein sequence ID" value="PKA50855.1"/>
    <property type="molecule type" value="Genomic_DNA"/>
</dbReference>
<evidence type="ECO:0000256" key="3">
    <source>
        <dbReference type="PROSITE-ProRule" id="PRU00708"/>
    </source>
</evidence>
<feature type="repeat" description="PPR" evidence="3">
    <location>
        <begin position="477"/>
        <end position="507"/>
    </location>
</feature>
<gene>
    <name evidence="5" type="primary">PCMP-H12</name>
    <name evidence="5" type="ORF">AXF42_Ash007510</name>
</gene>
<keyword evidence="2" id="KW-0677">Repeat</keyword>
<proteinExistence type="inferred from homology"/>
<dbReference type="FunFam" id="1.25.40.10:FF:000348">
    <property type="entry name" value="Pentatricopeptide repeat-containing protein chloroplastic"/>
    <property type="match status" value="1"/>
</dbReference>
<keyword evidence="5" id="KW-0378">Hydrolase</keyword>
<evidence type="ECO:0000313" key="6">
    <source>
        <dbReference type="Proteomes" id="UP000236161"/>
    </source>
</evidence>
<reference evidence="5 6" key="1">
    <citation type="journal article" date="2017" name="Nature">
        <title>The Apostasia genome and the evolution of orchids.</title>
        <authorList>
            <person name="Zhang G.Q."/>
            <person name="Liu K.W."/>
            <person name="Li Z."/>
            <person name="Lohaus R."/>
            <person name="Hsiao Y.Y."/>
            <person name="Niu S.C."/>
            <person name="Wang J.Y."/>
            <person name="Lin Y.C."/>
            <person name="Xu Q."/>
            <person name="Chen L.J."/>
            <person name="Yoshida K."/>
            <person name="Fujiwara S."/>
            <person name="Wang Z.W."/>
            <person name="Zhang Y.Q."/>
            <person name="Mitsuda N."/>
            <person name="Wang M."/>
            <person name="Liu G.H."/>
            <person name="Pecoraro L."/>
            <person name="Huang H.X."/>
            <person name="Xiao X.J."/>
            <person name="Lin M."/>
            <person name="Wu X.Y."/>
            <person name="Wu W.L."/>
            <person name="Chen Y.Y."/>
            <person name="Chang S.B."/>
            <person name="Sakamoto S."/>
            <person name="Ohme-Takagi M."/>
            <person name="Yagi M."/>
            <person name="Zeng S.J."/>
            <person name="Shen C.Y."/>
            <person name="Yeh C.M."/>
            <person name="Luo Y.B."/>
            <person name="Tsai W.C."/>
            <person name="Van de Peer Y."/>
            <person name="Liu Z.J."/>
        </authorList>
    </citation>
    <scope>NUCLEOTIDE SEQUENCE [LARGE SCALE GENOMIC DNA]</scope>
    <source>
        <strain evidence="6">cv. Shenzhen</strain>
        <tissue evidence="5">Stem</tissue>
    </source>
</reference>
<sequence length="916" mass="103622">MGAVHSPPPAAVAARRPSTGEGCLLVSSTNRYKNLHINAGIFLSASASFFCSSTPAHSIGPWFSGTVFGFNHRTLDAAWRDFCPPCSHRLFSGLLISPFELHRLQWPWILDLHAMAIQRSMKVWRKHVNSSIDYSVTRNPSFKPTIDLPILEERLQRGCQNPKLFLQIHAQMTVSGFIKDTYAASRLFSFSTNAHFLDLEYSRRLLHQIEYPNGFIWNTMMRAYNQKNSPQWCFPLYKSMLECDIIPDNYTYPIVVQACALQFCVIEGKQIHTHISKVGFDSDVYAVNTLINMYSACGHLEDARFLFDESLVLDSVSWNSILAGYVQFGDVDNAVYIFNNMPEQNNIASNSMIALFGRSNRVEDARKLFDEMLNRDIVTWTAMINCYEQNGMFRDALELFYLIKGYEILIDEVVMVSLLSACASLGATKEGELIHGLSIRIGFETYVNLQNALIHLYSSCGKISAAQLLFDSANYLDQISWNSMISGYIKCGLLEKARNLFDSMPQKDVVSWSTMISGYTKHACFSDALALFSRMQIEGIKPDETTLVSILSACTNLSALEQGKWVHSYLKKHEYTINVFLGTTLIDMYMKCGCTETAIEVFNGMDDKGTSTWNAVILGLAINGFFEEALNKFSDMERHGVVPNEITFVVVLGVCRHGGLVNEGRKHFNAMKQVYNMKPNIKHYGCMVDLLGRAGLLVEAEDLITNMPIVPDVATWGALLGACRKHGNVEMGERVGRKLVEFEPQHDGFHVLLSNIYASKGKWDELMEIRSMMKQRKVVKLPGCSMIEADGVVHEFLSGDNTHPQMSDIERMLEEIARRLKREGYEPNTIDVAFDIEGEEKESSVYKHSEKLAIAFGLISTSQSMPIRIMKNLRICEDCHIAAKIISRAFDREIVIRDKQRFHHFRMGVCSCSDYW</sequence>
<dbReference type="Pfam" id="PF01535">
    <property type="entry name" value="PPR"/>
    <property type="match status" value="6"/>
</dbReference>
<dbReference type="InterPro" id="IPR002885">
    <property type="entry name" value="PPR_rpt"/>
</dbReference>
<dbReference type="OrthoDB" id="750171at2759"/>
<dbReference type="GO" id="GO:0009451">
    <property type="term" value="P:RNA modification"/>
    <property type="evidence" value="ECO:0007669"/>
    <property type="project" value="InterPro"/>
</dbReference>
<accession>A0A2I0A5N9</accession>
<dbReference type="FunFam" id="1.25.40.10:FF:000690">
    <property type="entry name" value="Pentatricopeptide repeat-containing protein"/>
    <property type="match status" value="1"/>
</dbReference>
<dbReference type="InterPro" id="IPR046960">
    <property type="entry name" value="PPR_At4g14850-like_plant"/>
</dbReference>
<dbReference type="Pfam" id="PF13041">
    <property type="entry name" value="PPR_2"/>
    <property type="match status" value="3"/>
</dbReference>
<evidence type="ECO:0000256" key="2">
    <source>
        <dbReference type="ARBA" id="ARBA00022737"/>
    </source>
</evidence>
<dbReference type="GO" id="GO:0008270">
    <property type="term" value="F:zinc ion binding"/>
    <property type="evidence" value="ECO:0007669"/>
    <property type="project" value="InterPro"/>
</dbReference>
<keyword evidence="6" id="KW-1185">Reference proteome</keyword>
<dbReference type="Pfam" id="PF14432">
    <property type="entry name" value="DYW_deaminase"/>
    <property type="match status" value="1"/>
</dbReference>
<dbReference type="PANTHER" id="PTHR47926">
    <property type="entry name" value="PENTATRICOPEPTIDE REPEAT-CONTAINING PROTEIN"/>
    <property type="match status" value="1"/>
</dbReference>
<dbReference type="InterPro" id="IPR011990">
    <property type="entry name" value="TPR-like_helical_dom_sf"/>
</dbReference>
<dbReference type="EC" id="3.6.1.-" evidence="5"/>
<dbReference type="AlphaFoldDB" id="A0A2I0A5N9"/>
<dbReference type="Gene3D" id="1.25.40.10">
    <property type="entry name" value="Tetratricopeptide repeat domain"/>
    <property type="match status" value="6"/>
</dbReference>
<feature type="repeat" description="PPR" evidence="3">
    <location>
        <begin position="609"/>
        <end position="643"/>
    </location>
</feature>
<evidence type="ECO:0000256" key="1">
    <source>
        <dbReference type="ARBA" id="ARBA00006643"/>
    </source>
</evidence>
<feature type="domain" description="DYW" evidence="4">
    <location>
        <begin position="824"/>
        <end position="916"/>
    </location>
</feature>
<dbReference type="Proteomes" id="UP000236161">
    <property type="component" value="Unassembled WGS sequence"/>
</dbReference>